<proteinExistence type="inferred from homology"/>
<dbReference type="OrthoDB" id="9810980at2"/>
<dbReference type="GO" id="GO:0015031">
    <property type="term" value="P:protein transport"/>
    <property type="evidence" value="ECO:0007669"/>
    <property type="project" value="InterPro"/>
</dbReference>
<comment type="subcellular location">
    <subcellularLocation>
        <location evidence="1 9">Cell inner membrane</location>
        <topology evidence="1 9">Single-pass membrane protein</topology>
    </subcellularLocation>
</comment>
<feature type="domain" description="AprE-like beta-barrel" evidence="12">
    <location>
        <begin position="324"/>
        <end position="413"/>
    </location>
</feature>
<sequence>MTDRDKRDPWSVRRPLIVGLLGLVLLIGGFGTWAVTTNISGAIIAGGRIEVDQNRQVVQHPDGGVVEAVQVREGDEVAVGDVLLRLDATDLRSTLVVTENQLFEIMARRGRLEAERDDSQIITFDPLLVEAVQTNGDAATLIAGQQRLMEARAQSIAQEVDQLQKRRGQIENQIGGIEAQQNSLYRQLGLIRKELNNQQSLLDRGLAQSARVLSLQREEARLSGSMGELEAQKAQANGRITEIDIEILKLQSQRREEAITRLRDLQYRELELREERRALIERMSRLEVAAPVSGVVYGLQVFGPRSVLRPADPVLYIVPQDRPLIINAQVEPIHIDKIYVGQEVVLRFSALDQRRTPELTGKVTQISADAFQDEATRQSYYRAEIVLSEGEQDKLPEGTALIPGMPVEAFIRTDDHTPMTYLVKPLSDYFAKAFRE</sequence>
<dbReference type="RefSeq" id="WP_073034256.1">
    <property type="nucleotide sequence ID" value="NZ_BMLR01000003.1"/>
</dbReference>
<dbReference type="InterPro" id="IPR058781">
    <property type="entry name" value="HH_AprE-like"/>
</dbReference>
<dbReference type="PANTHER" id="PTHR30386:SF17">
    <property type="entry name" value="ALKALINE PROTEASE SECRETION PROTEIN APRE"/>
    <property type="match status" value="1"/>
</dbReference>
<evidence type="ECO:0000256" key="10">
    <source>
        <dbReference type="SAM" id="Coils"/>
    </source>
</evidence>
<gene>
    <name evidence="13" type="ORF">SAMN05444398_103215</name>
</gene>
<organism evidence="13 14">
    <name type="scientific">Roseovarius pacificus</name>
    <dbReference type="NCBI Taxonomy" id="337701"/>
    <lineage>
        <taxon>Bacteria</taxon>
        <taxon>Pseudomonadati</taxon>
        <taxon>Pseudomonadota</taxon>
        <taxon>Alphaproteobacteria</taxon>
        <taxon>Rhodobacterales</taxon>
        <taxon>Roseobacteraceae</taxon>
        <taxon>Roseovarius</taxon>
    </lineage>
</organism>
<dbReference type="NCBIfam" id="TIGR01843">
    <property type="entry name" value="type_I_hlyD"/>
    <property type="match status" value="1"/>
</dbReference>
<evidence type="ECO:0000256" key="8">
    <source>
        <dbReference type="ARBA" id="ARBA00023136"/>
    </source>
</evidence>
<name>A0A1M7BFH2_9RHOB</name>
<keyword evidence="6" id="KW-0812">Transmembrane</keyword>
<keyword evidence="3 9" id="KW-0813">Transport</keyword>
<dbReference type="EMBL" id="FRBR01000003">
    <property type="protein sequence ID" value="SHL53752.1"/>
    <property type="molecule type" value="Genomic_DNA"/>
</dbReference>
<keyword evidence="8" id="KW-0472">Membrane</keyword>
<keyword evidence="14" id="KW-1185">Reference proteome</keyword>
<evidence type="ECO:0000256" key="4">
    <source>
        <dbReference type="ARBA" id="ARBA00022475"/>
    </source>
</evidence>
<feature type="coiled-coil region" evidence="10">
    <location>
        <begin position="226"/>
        <end position="289"/>
    </location>
</feature>
<evidence type="ECO:0000259" key="12">
    <source>
        <dbReference type="Pfam" id="PF26002"/>
    </source>
</evidence>
<keyword evidence="5 9" id="KW-0997">Cell inner membrane</keyword>
<dbReference type="Proteomes" id="UP000183974">
    <property type="component" value="Unassembled WGS sequence"/>
</dbReference>
<evidence type="ECO:0000256" key="3">
    <source>
        <dbReference type="ARBA" id="ARBA00022448"/>
    </source>
</evidence>
<accession>A0A1M7BFH2</accession>
<evidence type="ECO:0000313" key="14">
    <source>
        <dbReference type="Proteomes" id="UP000183974"/>
    </source>
</evidence>
<dbReference type="GO" id="GO:0005886">
    <property type="term" value="C:plasma membrane"/>
    <property type="evidence" value="ECO:0007669"/>
    <property type="project" value="UniProtKB-SubCell"/>
</dbReference>
<dbReference type="Pfam" id="PF25994">
    <property type="entry name" value="HH_AprE"/>
    <property type="match status" value="1"/>
</dbReference>
<feature type="domain" description="AprE-like long alpha-helical hairpin" evidence="11">
    <location>
        <begin position="92"/>
        <end position="279"/>
    </location>
</feature>
<dbReference type="PRINTS" id="PR01490">
    <property type="entry name" value="RTXTOXIND"/>
</dbReference>
<keyword evidence="4 9" id="KW-1003">Cell membrane</keyword>
<keyword evidence="7" id="KW-1133">Transmembrane helix</keyword>
<evidence type="ECO:0000256" key="9">
    <source>
        <dbReference type="RuleBase" id="RU365093"/>
    </source>
</evidence>
<dbReference type="Gene3D" id="2.40.50.100">
    <property type="match status" value="1"/>
</dbReference>
<dbReference type="Gene3D" id="2.40.30.170">
    <property type="match status" value="1"/>
</dbReference>
<evidence type="ECO:0000256" key="1">
    <source>
        <dbReference type="ARBA" id="ARBA00004377"/>
    </source>
</evidence>
<dbReference type="InterPro" id="IPR010129">
    <property type="entry name" value="T1SS_HlyD"/>
</dbReference>
<dbReference type="InterPro" id="IPR058982">
    <property type="entry name" value="Beta-barrel_AprE"/>
</dbReference>
<dbReference type="Pfam" id="PF26002">
    <property type="entry name" value="Beta-barrel_AprE"/>
    <property type="match status" value="1"/>
</dbReference>
<reference evidence="13 14" key="1">
    <citation type="submission" date="2016-11" db="EMBL/GenBank/DDBJ databases">
        <authorList>
            <person name="Jaros S."/>
            <person name="Januszkiewicz K."/>
            <person name="Wedrychowicz H."/>
        </authorList>
    </citation>
    <scope>NUCLEOTIDE SEQUENCE [LARGE SCALE GENOMIC DNA]</scope>
    <source>
        <strain evidence="13 14">DSM 29589</strain>
    </source>
</reference>
<evidence type="ECO:0000256" key="5">
    <source>
        <dbReference type="ARBA" id="ARBA00022519"/>
    </source>
</evidence>
<dbReference type="PANTHER" id="PTHR30386">
    <property type="entry name" value="MEMBRANE FUSION SUBUNIT OF EMRAB-TOLC MULTIDRUG EFFLUX PUMP"/>
    <property type="match status" value="1"/>
</dbReference>
<feature type="coiled-coil region" evidence="10">
    <location>
        <begin position="146"/>
        <end position="180"/>
    </location>
</feature>
<dbReference type="AlphaFoldDB" id="A0A1M7BFH2"/>
<comment type="similarity">
    <text evidence="2 9">Belongs to the membrane fusion protein (MFP) (TC 8.A.1) family.</text>
</comment>
<dbReference type="STRING" id="337701.SAMN05444398_103215"/>
<evidence type="ECO:0000313" key="13">
    <source>
        <dbReference type="EMBL" id="SHL53752.1"/>
    </source>
</evidence>
<protein>
    <recommendedName>
        <fullName evidence="9">Membrane fusion protein (MFP) family protein</fullName>
    </recommendedName>
</protein>
<evidence type="ECO:0000256" key="6">
    <source>
        <dbReference type="ARBA" id="ARBA00022692"/>
    </source>
</evidence>
<evidence type="ECO:0000256" key="2">
    <source>
        <dbReference type="ARBA" id="ARBA00009477"/>
    </source>
</evidence>
<dbReference type="InterPro" id="IPR050739">
    <property type="entry name" value="MFP"/>
</dbReference>
<evidence type="ECO:0000259" key="11">
    <source>
        <dbReference type="Pfam" id="PF25994"/>
    </source>
</evidence>
<evidence type="ECO:0000256" key="7">
    <source>
        <dbReference type="ARBA" id="ARBA00022989"/>
    </source>
</evidence>
<keyword evidence="10" id="KW-0175">Coiled coil</keyword>